<evidence type="ECO:0000313" key="1">
    <source>
        <dbReference type="EMBL" id="ADQ53888.1"/>
    </source>
</evidence>
<proteinExistence type="predicted"/>
<organism evidence="1">
    <name type="scientific">Vibrio harveyi</name>
    <name type="common">Beneckea harveyi</name>
    <dbReference type="NCBI Taxonomy" id="669"/>
    <lineage>
        <taxon>Bacteria</taxon>
        <taxon>Pseudomonadati</taxon>
        <taxon>Pseudomonadota</taxon>
        <taxon>Gammaproteobacteria</taxon>
        <taxon>Vibrionales</taxon>
        <taxon>Vibrionaceae</taxon>
        <taxon>Vibrio</taxon>
    </lineage>
</organism>
<dbReference type="AlphaFoldDB" id="E5G5G1"/>
<dbReference type="EMBL" id="HM752246">
    <property type="protein sequence ID" value="ADQ53888.1"/>
    <property type="molecule type" value="Genomic_DNA"/>
</dbReference>
<sequence>MLTVWHGIKLSGYPLFGGFGATRAASLRLAALTDYFCMWTVWSAAVVVFSTHHIATARQHSFYASDLPETEGLGVLPKYLFLSVVLFKKKLRGSRDKFFWGMTASATGVLNHANR</sequence>
<name>E5G5G1_VIBHA</name>
<keyword evidence="1" id="KW-0614">Plasmid</keyword>
<reference evidence="1" key="1">
    <citation type="submission" date="2010-07" db="EMBL/GenBank/DDBJ databases">
        <title>Gene structure and function analysis of the virulence-related plasmid pVH1 from Vibrio harveyi VIB645.</title>
        <authorList>
            <person name="Hou X."/>
            <person name="Sun J."/>
            <person name="Sun B."/>
            <person name="Liu J."/>
            <person name="Zhang X."/>
        </authorList>
    </citation>
    <scope>NUCLEOTIDE SEQUENCE</scope>
    <source>
        <strain evidence="1">VIB645</strain>
        <plasmid evidence="1">pVH1</plasmid>
    </source>
</reference>
<accession>E5G5G1</accession>
<geneLocation type="plasmid" evidence="1">
    <name>pVH1</name>
</geneLocation>
<protein>
    <submittedName>
        <fullName evidence="1">Nitrite extrusion protein</fullName>
    </submittedName>
</protein>